<dbReference type="Gene3D" id="3.30.70.1230">
    <property type="entry name" value="Nucleotide cyclase"/>
    <property type="match status" value="1"/>
</dbReference>
<evidence type="ECO:0000259" key="8">
    <source>
        <dbReference type="PROSITE" id="PS50125"/>
    </source>
</evidence>
<feature type="transmembrane region" description="Helical" evidence="7">
    <location>
        <begin position="331"/>
        <end position="350"/>
    </location>
</feature>
<dbReference type="SUPFAM" id="SSF55073">
    <property type="entry name" value="Nucleotide cyclase"/>
    <property type="match status" value="1"/>
</dbReference>
<dbReference type="Pfam" id="PF00211">
    <property type="entry name" value="Guanylate_cyc"/>
    <property type="match status" value="1"/>
</dbReference>
<dbReference type="GO" id="GO:0030313">
    <property type="term" value="C:cell envelope"/>
    <property type="evidence" value="ECO:0007669"/>
    <property type="project" value="UniProtKB-SubCell"/>
</dbReference>
<dbReference type="KEGG" id="dtp:JZK55_09530"/>
<dbReference type="Proteomes" id="UP000516360">
    <property type="component" value="Chromosome"/>
</dbReference>
<dbReference type="PANTHER" id="PTHR43081:SF1">
    <property type="entry name" value="ADENYLATE CYCLASE, TERMINAL-DIFFERENTIATION SPECIFIC"/>
    <property type="match status" value="1"/>
</dbReference>
<evidence type="ECO:0000256" key="2">
    <source>
        <dbReference type="ARBA" id="ARBA00005381"/>
    </source>
</evidence>
<evidence type="ECO:0000256" key="5">
    <source>
        <dbReference type="ARBA" id="ARBA00022989"/>
    </source>
</evidence>
<keyword evidence="4 7" id="KW-0812">Transmembrane</keyword>
<dbReference type="InterPro" id="IPR050697">
    <property type="entry name" value="Adenylyl/Guanylyl_Cyclase_3/4"/>
</dbReference>
<dbReference type="GO" id="GO:0006171">
    <property type="term" value="P:cAMP biosynthetic process"/>
    <property type="evidence" value="ECO:0007669"/>
    <property type="project" value="TreeGrafter"/>
</dbReference>
<evidence type="ECO:0000256" key="3">
    <source>
        <dbReference type="ARBA" id="ARBA00022475"/>
    </source>
</evidence>
<name>A0A7G1H1P8_9BACT</name>
<feature type="transmembrane region" description="Helical" evidence="7">
    <location>
        <begin position="356"/>
        <end position="372"/>
    </location>
</feature>
<dbReference type="InterPro" id="IPR001054">
    <property type="entry name" value="A/G_cyclase"/>
</dbReference>
<evidence type="ECO:0000256" key="4">
    <source>
        <dbReference type="ARBA" id="ARBA00022692"/>
    </source>
</evidence>
<evidence type="ECO:0000256" key="1">
    <source>
        <dbReference type="ARBA" id="ARBA00004196"/>
    </source>
</evidence>
<dbReference type="AlphaFoldDB" id="A0A7G1H1P8"/>
<dbReference type="InterPro" id="IPR029787">
    <property type="entry name" value="Nucleotide_cyclase"/>
</dbReference>
<evidence type="ECO:0000256" key="7">
    <source>
        <dbReference type="SAM" id="Phobius"/>
    </source>
</evidence>
<dbReference type="GO" id="GO:0035556">
    <property type="term" value="P:intracellular signal transduction"/>
    <property type="evidence" value="ECO:0007669"/>
    <property type="project" value="InterPro"/>
</dbReference>
<comment type="subcellular location">
    <subcellularLocation>
        <location evidence="1">Cell envelope</location>
    </subcellularLocation>
</comment>
<reference evidence="9 10" key="1">
    <citation type="submission" date="2020-03" db="EMBL/GenBank/DDBJ databases">
        <title>Complete genome sequences of two sulfur-disproportionating bacterial strains T55J and Mzg5.</title>
        <authorList>
            <person name="Umezawa K."/>
            <person name="Kojima H."/>
            <person name="Kato Y."/>
            <person name="Fukui M."/>
        </authorList>
    </citation>
    <scope>NUCLEOTIDE SEQUENCE [LARGE SCALE GENOMIC DNA]</scope>
    <source>
        <strain evidence="9 10">T55J</strain>
    </source>
</reference>
<evidence type="ECO:0000313" key="9">
    <source>
        <dbReference type="EMBL" id="BCB96031.1"/>
    </source>
</evidence>
<feature type="domain" description="Guanylate cyclase" evidence="8">
    <location>
        <begin position="449"/>
        <end position="581"/>
    </location>
</feature>
<dbReference type="EMBL" id="AP022873">
    <property type="protein sequence ID" value="BCB96031.1"/>
    <property type="molecule type" value="Genomic_DNA"/>
</dbReference>
<accession>A0A7G1H1P8</accession>
<evidence type="ECO:0000313" key="10">
    <source>
        <dbReference type="Proteomes" id="UP000516360"/>
    </source>
</evidence>
<feature type="transmembrane region" description="Helical" evidence="7">
    <location>
        <begin position="6"/>
        <end position="26"/>
    </location>
</feature>
<dbReference type="SMART" id="SM01080">
    <property type="entry name" value="CHASE2"/>
    <property type="match status" value="1"/>
</dbReference>
<comment type="similarity">
    <text evidence="2">Belongs to the adenylyl cyclase class-3 family.</text>
</comment>
<dbReference type="CDD" id="cd07302">
    <property type="entry name" value="CHD"/>
    <property type="match status" value="1"/>
</dbReference>
<keyword evidence="6 7" id="KW-0472">Membrane</keyword>
<proteinExistence type="inferred from homology"/>
<sequence>MKSHRFFIFIAIGIASVIFTVALYAARVDFFNSLDLKLKDVRFRARGNVEPDKRVVIVAIDEKSINELGRWPWDRKTIARLVENLNFYGAKTIVFDVIFSEPSNEVSDRALSDAILKSNNVILGYFMRSEGEPPLKESLALLEDTRIKIVKTIGNVTEVPVYSFPSIELNIPIIAKSAHGAGYFNIIPDSDGILRSVNILMLYDGNIYPSLALSALRHYTGSEIVLEIANYGVDNLLIGSYRIPCDESGRLTLNYYGKQGTFRTIPAVDIIKKRLKHDELKDSLVFIGATEIGLSDLRATPVDPVLPGIEVHATVVSNALQNKLLIKDGRVIALDILFIIIFALMLTTSLSLVRRTLAALILFLVVLGLYYITNHLVFKHYPLNTSVLFPLISITLSYFGSEAYRNLFEERQSRFLKKAFSSYVSPELVSEIMKRPDMLKLGGEKREITVLFSDIRGFTTLSERLTPESLVSVLNQYLSPMTDIVLKNKGTLDKYIGDAIMAIYNAPLNIHDHAALACKSAIEMLERLKDINNSFKEKGLPEIDIGVGINTGEVIVGNMGTDMRFDYTAIGDTVNLASRLEGMNKVYKTHIIISEFTFRYLTRLNDLTHKVIVQHSLNSSTLYIRELDMIKVKGKDKPVTIYQVSSDMDEVLINKFEGALQLYRKQQFKEAREVFEMLEAEYSDKTAGVFAERCAEFINNPPGDNWDGVYVAKIK</sequence>
<keyword evidence="5 7" id="KW-1133">Transmembrane helix</keyword>
<dbReference type="GO" id="GO:0004016">
    <property type="term" value="F:adenylate cyclase activity"/>
    <property type="evidence" value="ECO:0007669"/>
    <property type="project" value="UniProtKB-ARBA"/>
</dbReference>
<evidence type="ECO:0000256" key="6">
    <source>
        <dbReference type="ARBA" id="ARBA00023136"/>
    </source>
</evidence>
<dbReference type="RefSeq" id="WP_203473483.1">
    <property type="nucleotide sequence ID" value="NZ_AP022873.1"/>
</dbReference>
<gene>
    <name evidence="9" type="ORF">JZK55_09530</name>
</gene>
<dbReference type="PROSITE" id="PS50125">
    <property type="entry name" value="GUANYLATE_CYCLASE_2"/>
    <property type="match status" value="1"/>
</dbReference>
<keyword evidence="3" id="KW-1003">Cell membrane</keyword>
<protein>
    <submittedName>
        <fullName evidence="9">Adenylate/guanylate cyclase domain-containing protein</fullName>
    </submittedName>
</protein>
<dbReference type="InterPro" id="IPR007890">
    <property type="entry name" value="CHASE2"/>
</dbReference>
<keyword evidence="10" id="KW-1185">Reference proteome</keyword>
<dbReference type="PANTHER" id="PTHR43081">
    <property type="entry name" value="ADENYLATE CYCLASE, TERMINAL-DIFFERENTIATION SPECIFIC-RELATED"/>
    <property type="match status" value="1"/>
</dbReference>
<organism evidence="9 10">
    <name type="scientific">Dissulfurispira thermophila</name>
    <dbReference type="NCBI Taxonomy" id="2715679"/>
    <lineage>
        <taxon>Bacteria</taxon>
        <taxon>Pseudomonadati</taxon>
        <taxon>Nitrospirota</taxon>
        <taxon>Thermodesulfovibrionia</taxon>
        <taxon>Thermodesulfovibrionales</taxon>
        <taxon>Dissulfurispiraceae</taxon>
        <taxon>Dissulfurispira</taxon>
    </lineage>
</organism>
<dbReference type="FunFam" id="3.30.70.1230:FF:000016">
    <property type="entry name" value="Adenylate/guanylate cyclase domain-containing protein"/>
    <property type="match status" value="1"/>
</dbReference>
<dbReference type="Pfam" id="PF05226">
    <property type="entry name" value="CHASE2"/>
    <property type="match status" value="1"/>
</dbReference>
<dbReference type="SMART" id="SM00044">
    <property type="entry name" value="CYCc"/>
    <property type="match status" value="1"/>
</dbReference>